<proteinExistence type="predicted"/>
<reference evidence="1 2" key="1">
    <citation type="submission" date="2020-08" db="EMBL/GenBank/DDBJ databases">
        <title>Genomic Encyclopedia of Type Strains, Phase IV (KMG-IV): sequencing the most valuable type-strain genomes for metagenomic binning, comparative biology and taxonomic classification.</title>
        <authorList>
            <person name="Goeker M."/>
        </authorList>
    </citation>
    <scope>NUCLEOTIDE SEQUENCE [LARGE SCALE GENOMIC DNA]</scope>
    <source>
        <strain evidence="1 2">DSM 102238</strain>
    </source>
</reference>
<dbReference type="AlphaFoldDB" id="A0A7W6MLJ6"/>
<name>A0A7W6MLJ6_9HYPH</name>
<evidence type="ECO:0000313" key="1">
    <source>
        <dbReference type="EMBL" id="MBB3999835.1"/>
    </source>
</evidence>
<comment type="caution">
    <text evidence="1">The sequence shown here is derived from an EMBL/GenBank/DDBJ whole genome shotgun (WGS) entry which is preliminary data.</text>
</comment>
<keyword evidence="2" id="KW-1185">Reference proteome</keyword>
<gene>
    <name evidence="1" type="ORF">GGR04_003705</name>
</gene>
<dbReference type="Proteomes" id="UP000542776">
    <property type="component" value="Unassembled WGS sequence"/>
</dbReference>
<keyword evidence="1" id="KW-0378">Hydrolase</keyword>
<dbReference type="SUPFAM" id="SSF53187">
    <property type="entry name" value="Zn-dependent exopeptidases"/>
    <property type="match status" value="1"/>
</dbReference>
<protein>
    <submittedName>
        <fullName evidence="1">N-formylglutamate amidohydrolase</fullName>
    </submittedName>
</protein>
<dbReference type="InterPro" id="IPR007709">
    <property type="entry name" value="N-FG_amidohydro"/>
</dbReference>
<organism evidence="1 2">
    <name type="scientific">Aureimonas pseudogalii</name>
    <dbReference type="NCBI Taxonomy" id="1744844"/>
    <lineage>
        <taxon>Bacteria</taxon>
        <taxon>Pseudomonadati</taxon>
        <taxon>Pseudomonadota</taxon>
        <taxon>Alphaproteobacteria</taxon>
        <taxon>Hyphomicrobiales</taxon>
        <taxon>Aurantimonadaceae</taxon>
        <taxon>Aureimonas</taxon>
    </lineage>
</organism>
<sequence length="300" mass="32918">MPSAIPSLETAAGPSPAFEIVEPARQTLPFVFSSPHSGRCYPSAFLKASRLGASAIRRSEDLFVDQLFDFVPSLGAPMIAARFPRCYLDVNREPYELDPAMFAGPLPDCANSASIRVAGGLGTIPRIVAEREEIYREKLPVEEVAVRIEGLYLPFHAALEALIEETRRRFGFAILVDCHSMPSSVRVLPGGRRADIVVGDRFGTSAAPHFVAMATQRLGALGFEVTRNKPYAGGFITERYGRPRRGVHAIQLEINRALYADEQNFLPHAGFEAMRERLWSFVALFAAEVDAALDRPAAAE</sequence>
<accession>A0A7W6MLJ6</accession>
<dbReference type="Gene3D" id="3.40.630.40">
    <property type="entry name" value="Zn-dependent exopeptidases"/>
    <property type="match status" value="1"/>
</dbReference>
<dbReference type="GO" id="GO:0016787">
    <property type="term" value="F:hydrolase activity"/>
    <property type="evidence" value="ECO:0007669"/>
    <property type="project" value="UniProtKB-KW"/>
</dbReference>
<dbReference type="EMBL" id="JACIEK010000012">
    <property type="protein sequence ID" value="MBB3999835.1"/>
    <property type="molecule type" value="Genomic_DNA"/>
</dbReference>
<dbReference type="Pfam" id="PF05013">
    <property type="entry name" value="FGase"/>
    <property type="match status" value="1"/>
</dbReference>
<evidence type="ECO:0000313" key="2">
    <source>
        <dbReference type="Proteomes" id="UP000542776"/>
    </source>
</evidence>